<proteinExistence type="predicted"/>
<protein>
    <submittedName>
        <fullName evidence="1">Uncharacterized protein</fullName>
    </submittedName>
</protein>
<organism evidence="1">
    <name type="scientific">Myoviridae sp. ctdyF5</name>
    <dbReference type="NCBI Taxonomy" id="2825144"/>
    <lineage>
        <taxon>Viruses</taxon>
        <taxon>Duplodnaviria</taxon>
        <taxon>Heunggongvirae</taxon>
        <taxon>Uroviricota</taxon>
        <taxon>Caudoviricetes</taxon>
    </lineage>
</organism>
<sequence length="42" mass="4648">MLPCCHTCEICHRKILTMMSVLLCRLRPAGGTLVCCALKLKS</sequence>
<name>A0A8S5U7P6_9CAUD</name>
<dbReference type="EMBL" id="BK016029">
    <property type="protein sequence ID" value="DAF90475.1"/>
    <property type="molecule type" value="Genomic_DNA"/>
</dbReference>
<reference evidence="1" key="1">
    <citation type="journal article" date="2021" name="Proc. Natl. Acad. Sci. U.S.A.">
        <title>A Catalog of Tens of Thousands of Viruses from Human Metagenomes Reveals Hidden Associations with Chronic Diseases.</title>
        <authorList>
            <person name="Tisza M.J."/>
            <person name="Buck C.B."/>
        </authorList>
    </citation>
    <scope>NUCLEOTIDE SEQUENCE</scope>
    <source>
        <strain evidence="1">CtdyF5</strain>
    </source>
</reference>
<accession>A0A8S5U7P6</accession>
<evidence type="ECO:0000313" key="1">
    <source>
        <dbReference type="EMBL" id="DAF90475.1"/>
    </source>
</evidence>